<evidence type="ECO:0000313" key="8">
    <source>
        <dbReference type="Proteomes" id="UP000054537"/>
    </source>
</evidence>
<reference evidence="7 8" key="1">
    <citation type="submission" date="2014-10" db="EMBL/GenBank/DDBJ databases">
        <title>Draft genome sequence of Actinoplanes utahensis NRRL 12052.</title>
        <authorList>
            <person name="Velasco-Bucheli B."/>
            <person name="del Cerro C."/>
            <person name="Hormigo D."/>
            <person name="Garcia J.L."/>
            <person name="Acebal C."/>
            <person name="Arroyo M."/>
            <person name="de la Mata I."/>
        </authorList>
    </citation>
    <scope>NUCLEOTIDE SEQUENCE [LARGE SCALE GENOMIC DNA]</scope>
    <source>
        <strain evidence="7 8">NRRL 12052</strain>
    </source>
</reference>
<protein>
    <submittedName>
        <fullName evidence="7">Carbohydrate kinase</fullName>
    </submittedName>
</protein>
<dbReference type="PANTHER" id="PTHR42774:SF3">
    <property type="entry name" value="KETOHEXOKINASE"/>
    <property type="match status" value="1"/>
</dbReference>
<dbReference type="STRING" id="1869.MB27_41165"/>
<dbReference type="AlphaFoldDB" id="A0A0A6UDB0"/>
<dbReference type="RefSeq" id="WP_043533626.1">
    <property type="nucleotide sequence ID" value="NZ_BAABKU010000055.1"/>
</dbReference>
<evidence type="ECO:0000256" key="4">
    <source>
        <dbReference type="RuleBase" id="RU003704"/>
    </source>
</evidence>
<name>A0A0A6UDB0_ACTUT</name>
<evidence type="ECO:0000313" key="7">
    <source>
        <dbReference type="EMBL" id="KHD72269.1"/>
    </source>
</evidence>
<feature type="region of interest" description="Disordered" evidence="5">
    <location>
        <begin position="184"/>
        <end position="207"/>
    </location>
</feature>
<keyword evidence="3 4" id="KW-0418">Kinase</keyword>
<evidence type="ECO:0000256" key="2">
    <source>
        <dbReference type="ARBA" id="ARBA00022679"/>
    </source>
</evidence>
<dbReference type="InterPro" id="IPR029056">
    <property type="entry name" value="Ribokinase-like"/>
</dbReference>
<dbReference type="GO" id="GO:0016301">
    <property type="term" value="F:kinase activity"/>
    <property type="evidence" value="ECO:0007669"/>
    <property type="project" value="UniProtKB-KW"/>
</dbReference>
<dbReference type="InterPro" id="IPR052562">
    <property type="entry name" value="Ketohexokinase-related"/>
</dbReference>
<dbReference type="PROSITE" id="PS00584">
    <property type="entry name" value="PFKB_KINASES_2"/>
    <property type="match status" value="1"/>
</dbReference>
<evidence type="ECO:0000259" key="6">
    <source>
        <dbReference type="Pfam" id="PF00294"/>
    </source>
</evidence>
<dbReference type="InterPro" id="IPR011611">
    <property type="entry name" value="PfkB_dom"/>
</dbReference>
<dbReference type="SUPFAM" id="SSF53613">
    <property type="entry name" value="Ribokinase-like"/>
    <property type="match status" value="1"/>
</dbReference>
<keyword evidence="8" id="KW-1185">Reference proteome</keyword>
<evidence type="ECO:0000256" key="5">
    <source>
        <dbReference type="SAM" id="MobiDB-lite"/>
    </source>
</evidence>
<feature type="domain" description="Carbohydrate kinase PfkB" evidence="6">
    <location>
        <begin position="207"/>
        <end position="294"/>
    </location>
</feature>
<dbReference type="eggNOG" id="COG0524">
    <property type="taxonomic scope" value="Bacteria"/>
</dbReference>
<proteinExistence type="inferred from homology"/>
<gene>
    <name evidence="7" type="ORF">MB27_41165</name>
</gene>
<dbReference type="Proteomes" id="UP000054537">
    <property type="component" value="Unassembled WGS sequence"/>
</dbReference>
<feature type="compositionally biased region" description="Acidic residues" evidence="5">
    <location>
        <begin position="188"/>
        <end position="207"/>
    </location>
</feature>
<dbReference type="PRINTS" id="PR00990">
    <property type="entry name" value="RIBOKINASE"/>
</dbReference>
<feature type="domain" description="Carbohydrate kinase PfkB" evidence="6">
    <location>
        <begin position="4"/>
        <end position="116"/>
    </location>
</feature>
<keyword evidence="2 4" id="KW-0808">Transferase</keyword>
<dbReference type="PANTHER" id="PTHR42774">
    <property type="entry name" value="PHOSPHOTRANSFERASE SYSTEM TRANSPORT PROTEIN"/>
    <property type="match status" value="1"/>
</dbReference>
<organism evidence="7 8">
    <name type="scientific">Actinoplanes utahensis</name>
    <dbReference type="NCBI Taxonomy" id="1869"/>
    <lineage>
        <taxon>Bacteria</taxon>
        <taxon>Bacillati</taxon>
        <taxon>Actinomycetota</taxon>
        <taxon>Actinomycetes</taxon>
        <taxon>Micromonosporales</taxon>
        <taxon>Micromonosporaceae</taxon>
        <taxon>Actinoplanes</taxon>
    </lineage>
</organism>
<dbReference type="InterPro" id="IPR002139">
    <property type="entry name" value="Ribo/fructo_kinase"/>
</dbReference>
<evidence type="ECO:0000256" key="3">
    <source>
        <dbReference type="ARBA" id="ARBA00022777"/>
    </source>
</evidence>
<dbReference type="Gene3D" id="3.40.1190.20">
    <property type="match status" value="1"/>
</dbReference>
<comment type="caution">
    <text evidence="7">The sequence shown here is derived from an EMBL/GenBank/DDBJ whole genome shotgun (WGS) entry which is preliminary data.</text>
</comment>
<accession>A0A0A6UDB0</accession>
<dbReference type="Pfam" id="PF00294">
    <property type="entry name" value="PfkB"/>
    <property type="match status" value="2"/>
</dbReference>
<sequence>MPLLFVGLATVDVVQRVARFPGIDEKVQSASVEVAAGGPAANAAVTAAALGAEVTLISAVGSHPLGELVRADLAAHGVTLIDADPRSPEPPPVSAVTVLAATGERTIVSRNAGNRAVAVPPGGLPDADLTLVDGHHPALAVAAARSARRLLVDAGSWRPVFTDVFPYAEVVACSGDFRHPACSPAAAGDDDPAPAGDDDTGTGGDDDAATAAAVAAPHVVITHGPEPVRWFSAPDATGRVPVPSVAAVDTAGAGDAFHGALAVALARGDLDLPAAIAFASRVAAIRVSHAGPRSWLAHLR</sequence>
<dbReference type="EMBL" id="JRTT01000138">
    <property type="protein sequence ID" value="KHD72269.1"/>
    <property type="molecule type" value="Genomic_DNA"/>
</dbReference>
<dbReference type="OrthoDB" id="9795789at2"/>
<evidence type="ECO:0000256" key="1">
    <source>
        <dbReference type="ARBA" id="ARBA00010688"/>
    </source>
</evidence>
<dbReference type="InterPro" id="IPR002173">
    <property type="entry name" value="Carboh/pur_kinase_PfkB_CS"/>
</dbReference>
<comment type="similarity">
    <text evidence="1 4">Belongs to the carbohydrate kinase PfkB family.</text>
</comment>